<dbReference type="Proteomes" id="UP000269289">
    <property type="component" value="Unassembled WGS sequence"/>
</dbReference>
<feature type="non-terminal residue" evidence="1">
    <location>
        <position position="309"/>
    </location>
</feature>
<evidence type="ECO:0000313" key="2">
    <source>
        <dbReference type="Proteomes" id="UP000269289"/>
    </source>
</evidence>
<evidence type="ECO:0000313" key="1">
    <source>
        <dbReference type="EMBL" id="RMI14049.1"/>
    </source>
</evidence>
<organism evidence="1 2">
    <name type="scientific">Cellulomonas triticagri</name>
    <dbReference type="NCBI Taxonomy" id="2483352"/>
    <lineage>
        <taxon>Bacteria</taxon>
        <taxon>Bacillati</taxon>
        <taxon>Actinomycetota</taxon>
        <taxon>Actinomycetes</taxon>
        <taxon>Micrococcales</taxon>
        <taxon>Cellulomonadaceae</taxon>
        <taxon>Cellulomonas</taxon>
    </lineage>
</organism>
<comment type="caution">
    <text evidence="1">The sequence shown here is derived from an EMBL/GenBank/DDBJ whole genome shotgun (WGS) entry which is preliminary data.</text>
</comment>
<protein>
    <submittedName>
        <fullName evidence="1">Uncharacterized protein</fullName>
    </submittedName>
</protein>
<sequence length="309" mass="32400">MESESTRAAVEEVLTWVASGCDVLVRGRVASDAAAVLDLLQRWPGTGGVLIRPGGDLPLSALRTHPGAPRRASGPTSVADLASWLRFEVGTTHGLVLVDDPQEVDLDSLRLIASVARRAEARVVAGTGADLLADGGRWCTVLARRAPVEVRVAPLALPDTHLLLERVLGGPVDAEVTADVARWSGGVAQVVELIGRAAWTVGVLAVRDGVRTRVRPWEEVPLGAVAHLLLAEAGADQVATLERVVATDPPPTLAEVEAWAEPGVLDRLDACGLLRPVGPDARLAVDPPALARALVARAGRRRVRPCPAA</sequence>
<accession>A0A3M2JK47</accession>
<keyword evidence="2" id="KW-1185">Reference proteome</keyword>
<proteinExistence type="predicted"/>
<reference evidence="1 2" key="1">
    <citation type="submission" date="2018-10" db="EMBL/GenBank/DDBJ databases">
        <title>Isolation, diversity and antifungal activity of actinobacteria from wheat.</title>
        <authorList>
            <person name="Han C."/>
        </authorList>
    </citation>
    <scope>NUCLEOTIDE SEQUENCE [LARGE SCALE GENOMIC DNA]</scope>
    <source>
        <strain evidence="1 2">NEAU-YY56</strain>
    </source>
</reference>
<name>A0A3M2JK47_9CELL</name>
<gene>
    <name evidence="1" type="ORF">EBM89_01595</name>
</gene>
<dbReference type="AlphaFoldDB" id="A0A3M2JK47"/>
<dbReference type="EMBL" id="RFFI01000005">
    <property type="protein sequence ID" value="RMI14049.1"/>
    <property type="molecule type" value="Genomic_DNA"/>
</dbReference>